<reference evidence="1 2" key="1">
    <citation type="submission" date="2014-02" db="EMBL/GenBank/DDBJ databases">
        <title>Single nucleus genome sequencing reveals high similarity among nuclei of an endomycorrhizal fungus.</title>
        <authorList>
            <person name="Lin K."/>
            <person name="Geurts R."/>
            <person name="Zhang Z."/>
            <person name="Limpens E."/>
            <person name="Saunders D.G."/>
            <person name="Mu D."/>
            <person name="Pang E."/>
            <person name="Cao H."/>
            <person name="Cha H."/>
            <person name="Lin T."/>
            <person name="Zhou Q."/>
            <person name="Shang Y."/>
            <person name="Li Y."/>
            <person name="Ivanov S."/>
            <person name="Sharma T."/>
            <person name="Velzen R.V."/>
            <person name="Ruijter N.D."/>
            <person name="Aanen D.K."/>
            <person name="Win J."/>
            <person name="Kamoun S."/>
            <person name="Bisseling T."/>
            <person name="Huang S."/>
        </authorList>
    </citation>
    <scope>NUCLEOTIDE SEQUENCE [LARGE SCALE GENOMIC DNA]</scope>
    <source>
        <strain evidence="2">DAOM197198w</strain>
    </source>
</reference>
<protein>
    <recommendedName>
        <fullName evidence="3">Transposase Tc1-like domain-containing protein</fullName>
    </recommendedName>
</protein>
<proteinExistence type="predicted"/>
<accession>A0A015LIN7</accession>
<comment type="caution">
    <text evidence="1">The sequence shown here is derived from an EMBL/GenBank/DDBJ whole genome shotgun (WGS) entry which is preliminary data.</text>
</comment>
<dbReference type="HOGENOM" id="CLU_033666_16_5_1"/>
<dbReference type="Gene3D" id="1.10.10.10">
    <property type="entry name" value="Winged helix-like DNA-binding domain superfamily/Winged helix DNA-binding domain"/>
    <property type="match status" value="1"/>
</dbReference>
<dbReference type="EMBL" id="JEMT01028446">
    <property type="protein sequence ID" value="EXX54653.1"/>
    <property type="molecule type" value="Genomic_DNA"/>
</dbReference>
<evidence type="ECO:0000313" key="1">
    <source>
        <dbReference type="EMBL" id="EXX54653.1"/>
    </source>
</evidence>
<dbReference type="InterPro" id="IPR009057">
    <property type="entry name" value="Homeodomain-like_sf"/>
</dbReference>
<evidence type="ECO:0008006" key="3">
    <source>
        <dbReference type="Google" id="ProtNLM"/>
    </source>
</evidence>
<dbReference type="OrthoDB" id="4843387at2759"/>
<dbReference type="SUPFAM" id="SSF46689">
    <property type="entry name" value="Homeodomain-like"/>
    <property type="match status" value="1"/>
</dbReference>
<dbReference type="STRING" id="1432141.A0A015LIN7"/>
<dbReference type="InterPro" id="IPR036388">
    <property type="entry name" value="WH-like_DNA-bd_sf"/>
</dbReference>
<organism evidence="1 2">
    <name type="scientific">Rhizophagus irregularis (strain DAOM 197198w)</name>
    <name type="common">Glomus intraradices</name>
    <dbReference type="NCBI Taxonomy" id="1432141"/>
    <lineage>
        <taxon>Eukaryota</taxon>
        <taxon>Fungi</taxon>
        <taxon>Fungi incertae sedis</taxon>
        <taxon>Mucoromycota</taxon>
        <taxon>Glomeromycotina</taxon>
        <taxon>Glomeromycetes</taxon>
        <taxon>Glomerales</taxon>
        <taxon>Glomeraceae</taxon>
        <taxon>Rhizophagus</taxon>
    </lineage>
</organism>
<evidence type="ECO:0000313" key="2">
    <source>
        <dbReference type="Proteomes" id="UP000022910"/>
    </source>
</evidence>
<gene>
    <name evidence="1" type="ORF">RirG_232610</name>
</gene>
<sequence>MVKTKELTDFECGKVINYYEAGDTERAISEKTGYEKTTIHNIITKYHKTGAITVAPRSSCPKKLTVRDKRHFKAIINKNWRKPEENLREIFTASTGNDVGRSTMQRTLYGMGYNSCTALRKLSVSERNRKI</sequence>
<name>A0A015LIN7_RHIIW</name>
<dbReference type="AlphaFoldDB" id="A0A015LIN7"/>
<keyword evidence="2" id="KW-1185">Reference proteome</keyword>
<dbReference type="Proteomes" id="UP000022910">
    <property type="component" value="Unassembled WGS sequence"/>
</dbReference>